<dbReference type="PANTHER" id="PTHR12219:SF17">
    <property type="entry name" value="WD REPEAT-CONTAINING PROTEIN 93"/>
    <property type="match status" value="1"/>
</dbReference>
<evidence type="ECO:0008006" key="5">
    <source>
        <dbReference type="Google" id="ProtNLM"/>
    </source>
</evidence>
<dbReference type="AlphaFoldDB" id="R7VCL0"/>
<accession>R7VCL0</accession>
<dbReference type="OMA" id="YSHETES"/>
<dbReference type="PANTHER" id="PTHR12219">
    <property type="entry name" value="NADH-UBIQUINONE OXIDOREDUCTASE"/>
    <property type="match status" value="1"/>
</dbReference>
<dbReference type="InterPro" id="IPR049547">
    <property type="entry name" value="WDR93_beta-prop"/>
</dbReference>
<dbReference type="OrthoDB" id="547231at2759"/>
<feature type="compositionally biased region" description="Basic and acidic residues" evidence="1">
    <location>
        <begin position="610"/>
        <end position="653"/>
    </location>
</feature>
<dbReference type="Pfam" id="PF21030">
    <property type="entry name" value="WDR93"/>
    <property type="match status" value="1"/>
</dbReference>
<organism evidence="2">
    <name type="scientific">Capitella teleta</name>
    <name type="common">Polychaete worm</name>
    <dbReference type="NCBI Taxonomy" id="283909"/>
    <lineage>
        <taxon>Eukaryota</taxon>
        <taxon>Metazoa</taxon>
        <taxon>Spiralia</taxon>
        <taxon>Lophotrochozoa</taxon>
        <taxon>Annelida</taxon>
        <taxon>Polychaeta</taxon>
        <taxon>Sedentaria</taxon>
        <taxon>Scolecida</taxon>
        <taxon>Capitellidae</taxon>
        <taxon>Capitella</taxon>
    </lineage>
</organism>
<dbReference type="EMBL" id="AMQN01005150">
    <property type="status" value="NOT_ANNOTATED_CDS"/>
    <property type="molecule type" value="Genomic_DNA"/>
</dbReference>
<reference evidence="3" key="3">
    <citation type="submission" date="2015-06" db="UniProtKB">
        <authorList>
            <consortium name="EnsemblMetazoa"/>
        </authorList>
    </citation>
    <scope>IDENTIFICATION</scope>
</reference>
<sequence>MPVYLRKDAAMSVPSATAAELACDDPDDFIGDPDQLRDKLPQPFRMIDKVVNQLIENAMNLAVLRENEQVREATIFRPPQYESESQILENPSCLASSKDGQYVFLGSSEGLSVIAATTKNVICRWYEDKMHIVSLNIAMLKDHHLICSVDDFGVARVFAFSCGVLFLLHTFLESGNETKSIVRNCESSSDGDYFGIFLQNTESQSGWLEVHKSPKDMWVKDIDGVISASSKKNKPMEAEAVTLVVETETAISEELKARSQSPSSQTAASPLPEKSSLKFSPPQLVLKVKPPQPVTGVQWSSALNLMKTIDSTGDVVGSGCCHQISQQHLDLRLSAFKHLHSQLLPYKKEETPAPLEVGFHFHLPGRLMPHSADQSNIVGGAQPGDKPPIPPVAKGNCAGASRQGRESKARPITAMKATPPSTQNNVEYKPDMIWPMSSAICTSSISPCSSLSAYGLINNMLVIWDHSMGVLKRIVNIDSTQAIKSVHFLEPGLIPQPQSAKPYAQNVHCILLVVCDAGDVFLAYTEGEKPAEKINIGIENDNDTPTMITPIDGAPHLLFTCRRNGTVCLHSILDGQPLCEVTVPEAYSLSSPWKPIVCLGNNGRMLFAKGETEPRHTSPVSEKEEKENEGDKEKDTRDEEEDKGDKQEGKRSDPTNALFIFNLESFPVLEKILGLSISALPFVSHPTMEERVNAQFRRRQELQDGRVDQLQQRWTKFKEEIESIKRMKATAHSRVQTAFTASTIVRTPLIIGKRVC</sequence>
<evidence type="ECO:0000313" key="2">
    <source>
        <dbReference type="EMBL" id="ELU13420.1"/>
    </source>
</evidence>
<feature type="region of interest" description="Disordered" evidence="1">
    <location>
        <begin position="609"/>
        <end position="653"/>
    </location>
</feature>
<evidence type="ECO:0000313" key="4">
    <source>
        <dbReference type="Proteomes" id="UP000014760"/>
    </source>
</evidence>
<feature type="region of interest" description="Disordered" evidence="1">
    <location>
        <begin position="254"/>
        <end position="276"/>
    </location>
</feature>
<reference evidence="4" key="1">
    <citation type="submission" date="2012-12" db="EMBL/GenBank/DDBJ databases">
        <authorList>
            <person name="Hellsten U."/>
            <person name="Grimwood J."/>
            <person name="Chapman J.A."/>
            <person name="Shapiro H."/>
            <person name="Aerts A."/>
            <person name="Otillar R.P."/>
            <person name="Terry A.Y."/>
            <person name="Boore J.L."/>
            <person name="Simakov O."/>
            <person name="Marletaz F."/>
            <person name="Cho S.-J."/>
            <person name="Edsinger-Gonzales E."/>
            <person name="Havlak P."/>
            <person name="Kuo D.-H."/>
            <person name="Larsson T."/>
            <person name="Lv J."/>
            <person name="Arendt D."/>
            <person name="Savage R."/>
            <person name="Osoegawa K."/>
            <person name="de Jong P."/>
            <person name="Lindberg D.R."/>
            <person name="Seaver E.C."/>
            <person name="Weisblat D.A."/>
            <person name="Putnam N.H."/>
            <person name="Grigoriev I.V."/>
            <person name="Rokhsar D.S."/>
        </authorList>
    </citation>
    <scope>NUCLEOTIDE SEQUENCE</scope>
    <source>
        <strain evidence="4">I ESC-2004</strain>
    </source>
</reference>
<dbReference type="GO" id="GO:0022900">
    <property type="term" value="P:electron transport chain"/>
    <property type="evidence" value="ECO:0007669"/>
    <property type="project" value="InterPro"/>
</dbReference>
<dbReference type="Proteomes" id="UP000014760">
    <property type="component" value="Unassembled WGS sequence"/>
</dbReference>
<dbReference type="EMBL" id="KB295236">
    <property type="protein sequence ID" value="ELU13420.1"/>
    <property type="molecule type" value="Genomic_DNA"/>
</dbReference>
<feature type="compositionally biased region" description="Low complexity" evidence="1">
    <location>
        <begin position="259"/>
        <end position="270"/>
    </location>
</feature>
<protein>
    <recommendedName>
        <fullName evidence="5">WD repeat-containing protein 93</fullName>
    </recommendedName>
</protein>
<dbReference type="HOGENOM" id="CLU_025331_0_0_1"/>
<dbReference type="SUPFAM" id="SSF50978">
    <property type="entry name" value="WD40 repeat-like"/>
    <property type="match status" value="1"/>
</dbReference>
<evidence type="ECO:0000313" key="3">
    <source>
        <dbReference type="EnsemblMetazoa" id="CapteP222448"/>
    </source>
</evidence>
<dbReference type="InterPro" id="IPR006885">
    <property type="entry name" value="NADH_UbQ_FeS_4_mit-like"/>
</dbReference>
<keyword evidence="4" id="KW-1185">Reference proteome</keyword>
<name>R7VCL0_CAPTE</name>
<gene>
    <name evidence="2" type="ORF">CAPTEDRAFT_222448</name>
</gene>
<dbReference type="EnsemblMetazoa" id="CapteT222448">
    <property type="protein sequence ID" value="CapteP222448"/>
    <property type="gene ID" value="CapteG222448"/>
</dbReference>
<dbReference type="STRING" id="283909.R7VCL0"/>
<dbReference type="InterPro" id="IPR036322">
    <property type="entry name" value="WD40_repeat_dom_sf"/>
</dbReference>
<proteinExistence type="predicted"/>
<evidence type="ECO:0000256" key="1">
    <source>
        <dbReference type="SAM" id="MobiDB-lite"/>
    </source>
</evidence>
<reference evidence="2 4" key="2">
    <citation type="journal article" date="2013" name="Nature">
        <title>Insights into bilaterian evolution from three spiralian genomes.</title>
        <authorList>
            <person name="Simakov O."/>
            <person name="Marletaz F."/>
            <person name="Cho S.J."/>
            <person name="Edsinger-Gonzales E."/>
            <person name="Havlak P."/>
            <person name="Hellsten U."/>
            <person name="Kuo D.H."/>
            <person name="Larsson T."/>
            <person name="Lv J."/>
            <person name="Arendt D."/>
            <person name="Savage R."/>
            <person name="Osoegawa K."/>
            <person name="de Jong P."/>
            <person name="Grimwood J."/>
            <person name="Chapman J.A."/>
            <person name="Shapiro H."/>
            <person name="Aerts A."/>
            <person name="Otillar R.P."/>
            <person name="Terry A.Y."/>
            <person name="Boore J.L."/>
            <person name="Grigoriev I.V."/>
            <person name="Lindberg D.R."/>
            <person name="Seaver E.C."/>
            <person name="Weisblat D.A."/>
            <person name="Putnam N.H."/>
            <person name="Rokhsar D.S."/>
        </authorList>
    </citation>
    <scope>NUCLEOTIDE SEQUENCE</scope>
    <source>
        <strain evidence="2 4">I ESC-2004</strain>
    </source>
</reference>